<reference evidence="2" key="2">
    <citation type="submission" date="2020-07" db="EMBL/GenBank/DDBJ databases">
        <authorList>
            <person name="Vera ALvarez R."/>
            <person name="Arias-Moreno D.M."/>
            <person name="Jimenez-Jacinto V."/>
            <person name="Jimenez-Bremont J.F."/>
            <person name="Swaminathan K."/>
            <person name="Moose S.P."/>
            <person name="Guerrero-Gonzalez M.L."/>
            <person name="Marino-Ramirez L."/>
            <person name="Landsman D."/>
            <person name="Rodriguez-Kessler M."/>
            <person name="Delgado-Sanchez P."/>
        </authorList>
    </citation>
    <scope>NUCLEOTIDE SEQUENCE</scope>
    <source>
        <tissue evidence="2">Cladode</tissue>
    </source>
</reference>
<organism evidence="2">
    <name type="scientific">Opuntia streptacantha</name>
    <name type="common">Prickly pear cactus</name>
    <name type="synonym">Opuntia cardona</name>
    <dbReference type="NCBI Taxonomy" id="393608"/>
    <lineage>
        <taxon>Eukaryota</taxon>
        <taxon>Viridiplantae</taxon>
        <taxon>Streptophyta</taxon>
        <taxon>Embryophyta</taxon>
        <taxon>Tracheophyta</taxon>
        <taxon>Spermatophyta</taxon>
        <taxon>Magnoliopsida</taxon>
        <taxon>eudicotyledons</taxon>
        <taxon>Gunneridae</taxon>
        <taxon>Pentapetalae</taxon>
        <taxon>Caryophyllales</taxon>
        <taxon>Cactineae</taxon>
        <taxon>Cactaceae</taxon>
        <taxon>Opuntioideae</taxon>
        <taxon>Opuntia</taxon>
    </lineage>
</organism>
<dbReference type="EMBL" id="GISG01009977">
    <property type="protein sequence ID" value="MBA4616090.1"/>
    <property type="molecule type" value="Transcribed_RNA"/>
</dbReference>
<evidence type="ECO:0000256" key="1">
    <source>
        <dbReference type="SAM" id="MobiDB-lite"/>
    </source>
</evidence>
<sequence length="112" mass="13172">MPLKITRHFHLYCGHPKAQCIPNSLPRVCKLCPSCWAYVMHVTVTLSPIPSYVIRILYSPKHHIKRSAIQHMYGNKKFRSRNKKSSQRWHGLKPRKNPCQTFPPRLSDMTYT</sequence>
<name>A0A7C8YEP9_OPUST</name>
<evidence type="ECO:0000313" key="2">
    <source>
        <dbReference type="EMBL" id="MBA4616090.1"/>
    </source>
</evidence>
<accession>A0A7C8YEP9</accession>
<dbReference type="EMBL" id="GISG01009976">
    <property type="protein sequence ID" value="MBA4616089.1"/>
    <property type="molecule type" value="Transcribed_RNA"/>
</dbReference>
<feature type="region of interest" description="Disordered" evidence="1">
    <location>
        <begin position="77"/>
        <end position="112"/>
    </location>
</feature>
<dbReference type="AlphaFoldDB" id="A0A7C8YEP9"/>
<protein>
    <submittedName>
        <fullName evidence="2">Uncharacterized protein</fullName>
    </submittedName>
</protein>
<feature type="compositionally biased region" description="Basic residues" evidence="1">
    <location>
        <begin position="77"/>
        <end position="96"/>
    </location>
</feature>
<proteinExistence type="predicted"/>
<reference evidence="2" key="1">
    <citation type="journal article" date="2013" name="J. Plant Res.">
        <title>Effect of fungi and light on seed germination of three Opuntia species from semiarid lands of central Mexico.</title>
        <authorList>
            <person name="Delgado-Sanchez P."/>
            <person name="Jimenez-Bremont J.F."/>
            <person name="Guerrero-Gonzalez Mde L."/>
            <person name="Flores J."/>
        </authorList>
    </citation>
    <scope>NUCLEOTIDE SEQUENCE</scope>
    <source>
        <tissue evidence="2">Cladode</tissue>
    </source>
</reference>